<dbReference type="EMBL" id="JAJVDC020000029">
    <property type="protein sequence ID" value="KAL1632538.1"/>
    <property type="molecule type" value="Genomic_DNA"/>
</dbReference>
<accession>A0ABR3SZN3</accession>
<evidence type="ECO:0000313" key="4">
    <source>
        <dbReference type="Proteomes" id="UP001521116"/>
    </source>
</evidence>
<keyword evidence="2" id="KW-1133">Transmembrane helix</keyword>
<keyword evidence="4" id="KW-1185">Reference proteome</keyword>
<organism evidence="3 4">
    <name type="scientific">Neofusicoccum ribis</name>
    <dbReference type="NCBI Taxonomy" id="45134"/>
    <lineage>
        <taxon>Eukaryota</taxon>
        <taxon>Fungi</taxon>
        <taxon>Dikarya</taxon>
        <taxon>Ascomycota</taxon>
        <taxon>Pezizomycotina</taxon>
        <taxon>Dothideomycetes</taxon>
        <taxon>Dothideomycetes incertae sedis</taxon>
        <taxon>Botryosphaeriales</taxon>
        <taxon>Botryosphaeriaceae</taxon>
        <taxon>Neofusicoccum</taxon>
    </lineage>
</organism>
<protein>
    <recommendedName>
        <fullName evidence="5">Fungal fucose-specific lectin</fullName>
    </recommendedName>
</protein>
<keyword evidence="2" id="KW-0472">Membrane</keyword>
<name>A0ABR3SZN3_9PEZI</name>
<sequence>MAQLEKADYSTLEVDERGQNLPEVKPETDLPEVKPGTDPPEVWRPNTDLPEAFGQTGKEVAPPAYAGRRRAWRRIVPPRRKAFWSLLAAAILLTTGAAVGASVGATRKRSAASHAAADTTRDILPATSLAAANYTDAHGVPHSQLYYQAPSLQILMASRADAAPPAPWTIAAVAPADSAIAPRNGTPIAAYNWRWDDGSGTSDFRCLFVDGGRTAAVRALWAPDRGASGWRAAGVLDGILTAAADSQLVEHTIQCPGCDRSDFTGYQAGTGGRGDVPVDPGAKLAAMSQIRGDSLDKQVLMTGKDSGVRMAYFNGTAWYHVDSVAGMEDVLPLSPIAATQTGHVFALESGPQIVEWNLVEGAIPTFERVGIVNGTGS</sequence>
<dbReference type="Gene3D" id="2.120.10.70">
    <property type="entry name" value="Fucose-specific lectin"/>
    <property type="match status" value="1"/>
</dbReference>
<evidence type="ECO:0008006" key="5">
    <source>
        <dbReference type="Google" id="ProtNLM"/>
    </source>
</evidence>
<keyword evidence="2" id="KW-0812">Transmembrane</keyword>
<evidence type="ECO:0000313" key="3">
    <source>
        <dbReference type="EMBL" id="KAL1632538.1"/>
    </source>
</evidence>
<comment type="caution">
    <text evidence="3">The sequence shown here is derived from an EMBL/GenBank/DDBJ whole genome shotgun (WGS) entry which is preliminary data.</text>
</comment>
<dbReference type="Proteomes" id="UP001521116">
    <property type="component" value="Unassembled WGS sequence"/>
</dbReference>
<feature type="region of interest" description="Disordered" evidence="1">
    <location>
        <begin position="1"/>
        <end position="61"/>
    </location>
</feature>
<feature type="compositionally biased region" description="Basic and acidic residues" evidence="1">
    <location>
        <begin position="1"/>
        <end position="32"/>
    </location>
</feature>
<evidence type="ECO:0000256" key="1">
    <source>
        <dbReference type="SAM" id="MobiDB-lite"/>
    </source>
</evidence>
<reference evidence="3 4" key="1">
    <citation type="submission" date="2024-02" db="EMBL/GenBank/DDBJ databases">
        <title>De novo assembly and annotation of 12 fungi associated with fruit tree decline syndrome in Ontario, Canada.</title>
        <authorList>
            <person name="Sulman M."/>
            <person name="Ellouze W."/>
            <person name="Ilyukhin E."/>
        </authorList>
    </citation>
    <scope>NUCLEOTIDE SEQUENCE [LARGE SCALE GENOMIC DNA]</scope>
    <source>
        <strain evidence="3 4">M1-105</strain>
    </source>
</reference>
<proteinExistence type="predicted"/>
<feature type="transmembrane region" description="Helical" evidence="2">
    <location>
        <begin position="82"/>
        <end position="103"/>
    </location>
</feature>
<evidence type="ECO:0000256" key="2">
    <source>
        <dbReference type="SAM" id="Phobius"/>
    </source>
</evidence>
<gene>
    <name evidence="3" type="ORF">SLS56_003617</name>
</gene>